<dbReference type="PANTHER" id="PTHR32024">
    <property type="entry name" value="TRK SYSTEM POTASSIUM UPTAKE PROTEIN TRKG-RELATED"/>
    <property type="match status" value="1"/>
</dbReference>
<dbReference type="HOGENOM" id="CLU_026429_3_1_10"/>
<feature type="transmembrane region" description="Helical" evidence="8">
    <location>
        <begin position="131"/>
        <end position="155"/>
    </location>
</feature>
<dbReference type="Pfam" id="PF02386">
    <property type="entry name" value="TrkH"/>
    <property type="match status" value="1"/>
</dbReference>
<dbReference type="RefSeq" id="WP_012506379.1">
    <property type="nucleotide sequence ID" value="NC_011059.1"/>
</dbReference>
<feature type="transmembrane region" description="Helical" evidence="8">
    <location>
        <begin position="229"/>
        <end position="253"/>
    </location>
</feature>
<evidence type="ECO:0000256" key="4">
    <source>
        <dbReference type="ARBA" id="ARBA00022692"/>
    </source>
</evidence>
<feature type="transmembrane region" description="Helical" evidence="8">
    <location>
        <begin position="62"/>
        <end position="85"/>
    </location>
</feature>
<feature type="transmembrane region" description="Helical" evidence="8">
    <location>
        <begin position="347"/>
        <end position="375"/>
    </location>
</feature>
<accession>B4S454</accession>
<keyword evidence="10" id="KW-1185">Reference proteome</keyword>
<dbReference type="EMBL" id="CP001108">
    <property type="protein sequence ID" value="ACF46846.1"/>
    <property type="molecule type" value="Genomic_DNA"/>
</dbReference>
<evidence type="ECO:0000256" key="6">
    <source>
        <dbReference type="ARBA" id="ARBA00023065"/>
    </source>
</evidence>
<keyword evidence="7 8" id="KW-0472">Membrane</keyword>
<gene>
    <name evidence="9" type="ordered locus">Paes_1834</name>
</gene>
<evidence type="ECO:0000256" key="1">
    <source>
        <dbReference type="ARBA" id="ARBA00004651"/>
    </source>
</evidence>
<dbReference type="STRING" id="290512.Paes_1834"/>
<evidence type="ECO:0000256" key="3">
    <source>
        <dbReference type="ARBA" id="ARBA00022475"/>
    </source>
</evidence>
<feature type="transmembrane region" description="Helical" evidence="8">
    <location>
        <begin position="281"/>
        <end position="303"/>
    </location>
</feature>
<evidence type="ECO:0000256" key="7">
    <source>
        <dbReference type="ARBA" id="ARBA00023136"/>
    </source>
</evidence>
<sequence>MGNIHVKPGLLNGGEDGPRLLPGKDNNRFLAVIDWIVILLAFPAVFSLVAEYGFYLTSDQTSLIQILDLGILWIFAVCGFIRILLISDKTGYLKSHWSDVLILFLISMLLFFPVNIAAIMQSFIPGLVPKVIAKISIVLTQVLLILALVPPALRYSQRLMSFNVQPAALIIMSFLLFIFLGTLFLLLPKATLNGSISVIDALFMSTSAVCVTGLVVVDTAKDLTMFGQTVIMILMQLGGLGIMTMTTFFAYMVGSGSGLKEYATLQTLLGEESLGRIRSTIFQVALFAFSFEVLGAWILFEQFDRYSFASAPDRLFFAIFHSVSAFCNAGFSLWSENLMAPGVQNDMLILSVIMVLIVLGGLGFPVIANINAIVAHRFRRRFFSMISDEPVVENLHSPDVVQKERLRERRVRLGLHSKLVLMTTGVLLVTGTLGIYLLEVHRTLEGLPVTEQVFASLFHSVSARTAGFNTLDIGHFTMPTLFFIIVLMWIGASPGSTGGGIKTSTLAVAVLNILAIVSGRNRIEIFRKQIAQVTVTKAFSTVILSIFYISCALFILLVTENLPFEQLLFEVVSAVGTVGLSTGITPALSMTGKCVIIVSMFIGRIGMLAVLGAVIRQRSYGRYSYTEENVMIS</sequence>
<dbReference type="eggNOG" id="COG0168">
    <property type="taxonomic scope" value="Bacteria"/>
</dbReference>
<keyword evidence="2" id="KW-0813">Transport</keyword>
<reference evidence="9" key="1">
    <citation type="submission" date="2008-06" db="EMBL/GenBank/DDBJ databases">
        <title>Complete sequence of chromosome of Prosthecochloris aestuarii DSM 271.</title>
        <authorList>
            <consortium name="US DOE Joint Genome Institute"/>
            <person name="Lucas S."/>
            <person name="Copeland A."/>
            <person name="Lapidus A."/>
            <person name="Glavina del Rio T."/>
            <person name="Dalin E."/>
            <person name="Tice H."/>
            <person name="Bruce D."/>
            <person name="Goodwin L."/>
            <person name="Pitluck S."/>
            <person name="Schmutz J."/>
            <person name="Larimer F."/>
            <person name="Land M."/>
            <person name="Hauser L."/>
            <person name="Kyrpides N."/>
            <person name="Anderson I."/>
            <person name="Liu Z."/>
            <person name="Li T."/>
            <person name="Zhao F."/>
            <person name="Overmann J."/>
            <person name="Bryant D.A."/>
            <person name="Richardson P."/>
        </authorList>
    </citation>
    <scope>NUCLEOTIDE SEQUENCE [LARGE SCALE GENOMIC DNA]</scope>
    <source>
        <strain evidence="9">DSM 271</strain>
    </source>
</reference>
<name>B4S454_PROA2</name>
<feature type="transmembrane region" description="Helical" evidence="8">
    <location>
        <begin position="538"/>
        <end position="558"/>
    </location>
</feature>
<dbReference type="GO" id="GO:0030001">
    <property type="term" value="P:metal ion transport"/>
    <property type="evidence" value="ECO:0007669"/>
    <property type="project" value="UniProtKB-ARBA"/>
</dbReference>
<evidence type="ECO:0000313" key="9">
    <source>
        <dbReference type="EMBL" id="ACF46846.1"/>
    </source>
</evidence>
<dbReference type="InterPro" id="IPR003445">
    <property type="entry name" value="Cat_transpt"/>
</dbReference>
<feature type="transmembrane region" description="Helical" evidence="8">
    <location>
        <begin position="473"/>
        <end position="492"/>
    </location>
</feature>
<keyword evidence="6" id="KW-0406">Ion transport</keyword>
<feature type="transmembrane region" description="Helical" evidence="8">
    <location>
        <begin position="194"/>
        <end position="217"/>
    </location>
</feature>
<evidence type="ECO:0000313" key="10">
    <source>
        <dbReference type="Proteomes" id="UP000002725"/>
    </source>
</evidence>
<evidence type="ECO:0000256" key="5">
    <source>
        <dbReference type="ARBA" id="ARBA00022989"/>
    </source>
</evidence>
<keyword evidence="4 8" id="KW-0812">Transmembrane</keyword>
<dbReference type="Proteomes" id="UP000002725">
    <property type="component" value="Chromosome"/>
</dbReference>
<feature type="transmembrane region" description="Helical" evidence="8">
    <location>
        <begin position="167"/>
        <end position="188"/>
    </location>
</feature>
<protein>
    <submittedName>
        <fullName evidence="9">H(+)-transporting two-sector ATPase</fullName>
    </submittedName>
</protein>
<feature type="transmembrane region" description="Helical" evidence="8">
    <location>
        <begin position="499"/>
        <end position="518"/>
    </location>
</feature>
<feature type="transmembrane region" description="Helical" evidence="8">
    <location>
        <begin position="419"/>
        <end position="438"/>
    </location>
</feature>
<dbReference type="GO" id="GO:0005886">
    <property type="term" value="C:plasma membrane"/>
    <property type="evidence" value="ECO:0007669"/>
    <property type="project" value="UniProtKB-SubCell"/>
</dbReference>
<feature type="transmembrane region" description="Helical" evidence="8">
    <location>
        <begin position="97"/>
        <end position="119"/>
    </location>
</feature>
<dbReference type="KEGG" id="paa:Paes_1834"/>
<evidence type="ECO:0000256" key="2">
    <source>
        <dbReference type="ARBA" id="ARBA00022448"/>
    </source>
</evidence>
<evidence type="ECO:0000256" key="8">
    <source>
        <dbReference type="SAM" id="Phobius"/>
    </source>
</evidence>
<dbReference type="AlphaFoldDB" id="B4S454"/>
<dbReference type="PANTHER" id="PTHR32024:SF1">
    <property type="entry name" value="KTR SYSTEM POTASSIUM UPTAKE PROTEIN B"/>
    <property type="match status" value="1"/>
</dbReference>
<feature type="transmembrane region" description="Helical" evidence="8">
    <location>
        <begin position="595"/>
        <end position="615"/>
    </location>
</feature>
<keyword evidence="5 8" id="KW-1133">Transmembrane helix</keyword>
<keyword evidence="3" id="KW-1003">Cell membrane</keyword>
<organism evidence="9 10">
    <name type="scientific">Prosthecochloris aestuarii (strain DSM 271 / SK 413)</name>
    <dbReference type="NCBI Taxonomy" id="290512"/>
    <lineage>
        <taxon>Bacteria</taxon>
        <taxon>Pseudomonadati</taxon>
        <taxon>Chlorobiota</taxon>
        <taxon>Chlorobiia</taxon>
        <taxon>Chlorobiales</taxon>
        <taxon>Chlorobiaceae</taxon>
        <taxon>Prosthecochloris</taxon>
    </lineage>
</organism>
<feature type="transmembrane region" description="Helical" evidence="8">
    <location>
        <begin position="315"/>
        <end position="335"/>
    </location>
</feature>
<comment type="subcellular location">
    <subcellularLocation>
        <location evidence="1">Cell membrane</location>
        <topology evidence="1">Multi-pass membrane protein</topology>
    </subcellularLocation>
</comment>
<dbReference type="GO" id="GO:0008324">
    <property type="term" value="F:monoatomic cation transmembrane transporter activity"/>
    <property type="evidence" value="ECO:0007669"/>
    <property type="project" value="InterPro"/>
</dbReference>
<proteinExistence type="predicted"/>
<feature type="transmembrane region" description="Helical" evidence="8">
    <location>
        <begin position="29"/>
        <end position="50"/>
    </location>
</feature>